<dbReference type="HOGENOM" id="CLU_998078_0_0_1"/>
<proteinExistence type="predicted"/>
<dbReference type="GO" id="GO:0008270">
    <property type="term" value="F:zinc ion binding"/>
    <property type="evidence" value="ECO:0007669"/>
    <property type="project" value="InterPro"/>
</dbReference>
<evidence type="ECO:0008006" key="4">
    <source>
        <dbReference type="Google" id="ProtNLM"/>
    </source>
</evidence>
<protein>
    <recommendedName>
        <fullName evidence="4">CCHC-type domain-containing protein</fullName>
    </recommendedName>
</protein>
<dbReference type="EMBL" id="GL996500">
    <property type="protein sequence ID" value="EGW34080.1"/>
    <property type="molecule type" value="Genomic_DNA"/>
</dbReference>
<feature type="compositionally biased region" description="Polar residues" evidence="1">
    <location>
        <begin position="216"/>
        <end position="225"/>
    </location>
</feature>
<evidence type="ECO:0000256" key="1">
    <source>
        <dbReference type="SAM" id="MobiDB-lite"/>
    </source>
</evidence>
<dbReference type="SUPFAM" id="SSF57756">
    <property type="entry name" value="Retrovirus zinc finger-like domains"/>
    <property type="match status" value="1"/>
</dbReference>
<sequence>MTPNELGYLISSIKDKDAEFFETDKVSLKGYLNFQDWRDNFIAKCNQVGLHIDESLLFDDDVDQGLRDEATSVVDEFVQTGIEKTVPVKWRAVLDQDKKGIDNYHQIVDKYGIEINLESAVDILGEFLTRPIPGDEASAFWNNIVSKFDIKELGGLLYLANIDKDKRQQILNKHREHNQQFSIEAVEEYCKELNIELPKSVKFTMTNLLTIDTKLSKNSSSQLTPPDSPTKRTRSHQLTPRRNNGRRSKCRYCGALGHYIDECRKLKAAEEKRKQAQVA</sequence>
<name>G3AHB6_SPAPN</name>
<dbReference type="InParanoid" id="G3AHB6"/>
<gene>
    <name evidence="2" type="ORF">SPAPADRAFT_65259</name>
</gene>
<dbReference type="AlphaFoldDB" id="G3AHB6"/>
<dbReference type="GO" id="GO:0003676">
    <property type="term" value="F:nucleic acid binding"/>
    <property type="evidence" value="ECO:0007669"/>
    <property type="project" value="InterPro"/>
</dbReference>
<feature type="region of interest" description="Disordered" evidence="1">
    <location>
        <begin position="216"/>
        <end position="245"/>
    </location>
</feature>
<dbReference type="KEGG" id="spaa:SPAPADRAFT_65259"/>
<dbReference type="RefSeq" id="XP_007373664.1">
    <property type="nucleotide sequence ID" value="XM_007373602.1"/>
</dbReference>
<reference evidence="2 3" key="1">
    <citation type="journal article" date="2011" name="Proc. Natl. Acad. Sci. U.S.A.">
        <title>Comparative genomics of xylose-fermenting fungi for enhanced biofuel production.</title>
        <authorList>
            <person name="Wohlbach D.J."/>
            <person name="Kuo A."/>
            <person name="Sato T.K."/>
            <person name="Potts K.M."/>
            <person name="Salamov A.A."/>
            <person name="LaButti K.M."/>
            <person name="Sun H."/>
            <person name="Clum A."/>
            <person name="Pangilinan J.L."/>
            <person name="Lindquist E.A."/>
            <person name="Lucas S."/>
            <person name="Lapidus A."/>
            <person name="Jin M."/>
            <person name="Gunawan C."/>
            <person name="Balan V."/>
            <person name="Dale B.E."/>
            <person name="Jeffries T.W."/>
            <person name="Zinkel R."/>
            <person name="Barry K.W."/>
            <person name="Grigoriev I.V."/>
            <person name="Gasch A.P."/>
        </authorList>
    </citation>
    <scope>NUCLEOTIDE SEQUENCE [LARGE SCALE GENOMIC DNA]</scope>
    <source>
        <strain evidence="3">NRRL Y-27907 / 11-Y1</strain>
    </source>
</reference>
<evidence type="ECO:0000313" key="3">
    <source>
        <dbReference type="Proteomes" id="UP000000709"/>
    </source>
</evidence>
<dbReference type="Proteomes" id="UP000000709">
    <property type="component" value="Unassembled WGS sequence"/>
</dbReference>
<dbReference type="OrthoDB" id="425749at2759"/>
<dbReference type="InterPro" id="IPR036875">
    <property type="entry name" value="Znf_CCHC_sf"/>
</dbReference>
<keyword evidence="3" id="KW-1185">Reference proteome</keyword>
<dbReference type="Gene3D" id="4.10.60.10">
    <property type="entry name" value="Zinc finger, CCHC-type"/>
    <property type="match status" value="1"/>
</dbReference>
<evidence type="ECO:0000313" key="2">
    <source>
        <dbReference type="EMBL" id="EGW34080.1"/>
    </source>
</evidence>
<dbReference type="GeneID" id="18875031"/>
<organism evidence="3">
    <name type="scientific">Spathaspora passalidarum (strain NRRL Y-27907 / 11-Y1)</name>
    <dbReference type="NCBI Taxonomy" id="619300"/>
    <lineage>
        <taxon>Eukaryota</taxon>
        <taxon>Fungi</taxon>
        <taxon>Dikarya</taxon>
        <taxon>Ascomycota</taxon>
        <taxon>Saccharomycotina</taxon>
        <taxon>Pichiomycetes</taxon>
        <taxon>Debaryomycetaceae</taxon>
        <taxon>Spathaspora</taxon>
    </lineage>
</organism>
<accession>G3AHB6</accession>